<dbReference type="KEGG" id="cau:Caur_2255"/>
<evidence type="ECO:0000259" key="4">
    <source>
        <dbReference type="PROSITE" id="PS50125"/>
    </source>
</evidence>
<evidence type="ECO:0000313" key="5">
    <source>
        <dbReference type="EMBL" id="ABY35464.1"/>
    </source>
</evidence>
<sequence length="437" mass="49348">MHYSLRQPTSVNDTASITEDQGRGSPGLRFVSECATNSLFFPLAAVGCEAVTVSPGVYFSSALPYILITAGLLQTCYLSIYANNSSWHRLTGNLIGPILYSIGGYIYEGPHFWFHLLHFAYWGFALTIAILQFLRAQIALTAINPIVIISENIIRTSIILFLFYTFQEDQPFNQHLSIQQFFNNPDHQIITFLILLLGTIAGLTHAYSEWHLRLLTKTIRQFNRFAEWLLGRKLLHLSLTNPDQLTLQRRERSILFMDIRGFTTWSEHRTPEEVVQLLNSYYQIIEQVFSGYQVIKYKLSADEAMAIFPDPTTAIQAAIMIRSHIQPLLDHEQLGVGIGIHHGPVVEGLLGSRGVRFYDVIGDTVNTAKRLESVARKGEILVSSRAYQAINEGCYRITPDIITVKGKKNPLQVYVFSETTHLTNAEPSACQAEPEHE</sequence>
<dbReference type="STRING" id="324602.Caur_2255"/>
<dbReference type="HOGENOM" id="CLU_717360_0_0_0"/>
<keyword evidence="6" id="KW-1185">Reference proteome</keyword>
<proteinExistence type="inferred from homology"/>
<feature type="transmembrane region" description="Helical" evidence="3">
    <location>
        <begin position="62"/>
        <end position="83"/>
    </location>
</feature>
<name>A9WFW4_CHLAA</name>
<dbReference type="CDD" id="cd07302">
    <property type="entry name" value="CHD"/>
    <property type="match status" value="1"/>
</dbReference>
<dbReference type="InterPro" id="IPR050697">
    <property type="entry name" value="Adenylyl/Guanylyl_Cyclase_3/4"/>
</dbReference>
<dbReference type="PANTHER" id="PTHR43081">
    <property type="entry name" value="ADENYLATE CYCLASE, TERMINAL-DIFFERENTIATION SPECIFIC-RELATED"/>
    <property type="match status" value="1"/>
</dbReference>
<dbReference type="EnsemblBacteria" id="ABY35464">
    <property type="protein sequence ID" value="ABY35464"/>
    <property type="gene ID" value="Caur_2255"/>
</dbReference>
<feature type="region of interest" description="Disordered" evidence="2">
    <location>
        <begin position="1"/>
        <end position="24"/>
    </location>
</feature>
<dbReference type="Proteomes" id="UP000002008">
    <property type="component" value="Chromosome"/>
</dbReference>
<feature type="compositionally biased region" description="Polar residues" evidence="2">
    <location>
        <begin position="1"/>
        <end position="19"/>
    </location>
</feature>
<dbReference type="GO" id="GO:0035556">
    <property type="term" value="P:intracellular signal transduction"/>
    <property type="evidence" value="ECO:0007669"/>
    <property type="project" value="InterPro"/>
</dbReference>
<evidence type="ECO:0000313" key="6">
    <source>
        <dbReference type="Proteomes" id="UP000002008"/>
    </source>
</evidence>
<dbReference type="eggNOG" id="COG2114">
    <property type="taxonomic scope" value="Bacteria"/>
</dbReference>
<keyword evidence="3" id="KW-0472">Membrane</keyword>
<feature type="domain" description="Guanylate cyclase" evidence="4">
    <location>
        <begin position="253"/>
        <end position="372"/>
    </location>
</feature>
<dbReference type="PATRIC" id="fig|324602.8.peg.2552"/>
<dbReference type="SMART" id="SM00044">
    <property type="entry name" value="CYCc"/>
    <property type="match status" value="1"/>
</dbReference>
<feature type="transmembrane region" description="Helical" evidence="3">
    <location>
        <begin position="90"/>
        <end position="107"/>
    </location>
</feature>
<dbReference type="InParanoid" id="A9WFW4"/>
<keyword evidence="3" id="KW-0812">Transmembrane</keyword>
<dbReference type="GO" id="GO:0004016">
    <property type="term" value="F:adenylate cyclase activity"/>
    <property type="evidence" value="ECO:0000318"/>
    <property type="project" value="GO_Central"/>
</dbReference>
<accession>A9WFW4</accession>
<feature type="transmembrane region" description="Helical" evidence="3">
    <location>
        <begin position="146"/>
        <end position="167"/>
    </location>
</feature>
<dbReference type="Gene3D" id="3.30.70.1230">
    <property type="entry name" value="Nucleotide cyclase"/>
    <property type="match status" value="1"/>
</dbReference>
<dbReference type="GO" id="GO:0006171">
    <property type="term" value="P:cAMP biosynthetic process"/>
    <property type="evidence" value="ECO:0000318"/>
    <property type="project" value="GO_Central"/>
</dbReference>
<comment type="similarity">
    <text evidence="1">Belongs to the adenylyl cyclase class-3 family.</text>
</comment>
<reference evidence="6" key="1">
    <citation type="journal article" date="2011" name="BMC Genomics">
        <title>Complete genome sequence of the filamentous anoxygenic phototrophic bacterium Chloroflexus aurantiacus.</title>
        <authorList>
            <person name="Tang K.H."/>
            <person name="Barry K."/>
            <person name="Chertkov O."/>
            <person name="Dalin E."/>
            <person name="Han C.S."/>
            <person name="Hauser L.J."/>
            <person name="Honchak B.M."/>
            <person name="Karbach L.E."/>
            <person name="Land M.L."/>
            <person name="Lapidus A."/>
            <person name="Larimer F.W."/>
            <person name="Mikhailova N."/>
            <person name="Pitluck S."/>
            <person name="Pierson B.K."/>
            <person name="Blankenship R.E."/>
        </authorList>
    </citation>
    <scope>NUCLEOTIDE SEQUENCE [LARGE SCALE GENOMIC DNA]</scope>
    <source>
        <strain evidence="6">ATCC 29366 / DSM 635 / J-10-fl</strain>
    </source>
</reference>
<evidence type="ECO:0000256" key="2">
    <source>
        <dbReference type="SAM" id="MobiDB-lite"/>
    </source>
</evidence>
<dbReference type="RefSeq" id="WP_012258118.1">
    <property type="nucleotide sequence ID" value="NC_010175.1"/>
</dbReference>
<dbReference type="PROSITE" id="PS50125">
    <property type="entry name" value="GUANYLATE_CYCLASE_2"/>
    <property type="match status" value="1"/>
</dbReference>
<evidence type="ECO:0000256" key="3">
    <source>
        <dbReference type="SAM" id="Phobius"/>
    </source>
</evidence>
<evidence type="ECO:0000256" key="1">
    <source>
        <dbReference type="ARBA" id="ARBA00005381"/>
    </source>
</evidence>
<dbReference type="AlphaFoldDB" id="A9WFW4"/>
<gene>
    <name evidence="5" type="ordered locus">Caur_2255</name>
</gene>
<dbReference type="InterPro" id="IPR029787">
    <property type="entry name" value="Nucleotide_cyclase"/>
</dbReference>
<feature type="transmembrane region" description="Helical" evidence="3">
    <location>
        <begin position="113"/>
        <end position="134"/>
    </location>
</feature>
<dbReference type="Pfam" id="PF00211">
    <property type="entry name" value="Guanylate_cyc"/>
    <property type="match status" value="1"/>
</dbReference>
<organism evidence="5 6">
    <name type="scientific">Chloroflexus aurantiacus (strain ATCC 29366 / DSM 635 / J-10-fl)</name>
    <dbReference type="NCBI Taxonomy" id="324602"/>
    <lineage>
        <taxon>Bacteria</taxon>
        <taxon>Bacillati</taxon>
        <taxon>Chloroflexota</taxon>
        <taxon>Chloroflexia</taxon>
        <taxon>Chloroflexales</taxon>
        <taxon>Chloroflexineae</taxon>
        <taxon>Chloroflexaceae</taxon>
        <taxon>Chloroflexus</taxon>
    </lineage>
</organism>
<dbReference type="EMBL" id="CP000909">
    <property type="protein sequence ID" value="ABY35464.1"/>
    <property type="molecule type" value="Genomic_DNA"/>
</dbReference>
<protein>
    <submittedName>
        <fullName evidence="5">Adenylyl cyclase class-3/4/guanylyl cyclase</fullName>
    </submittedName>
</protein>
<feature type="transmembrane region" description="Helical" evidence="3">
    <location>
        <begin position="187"/>
        <end position="207"/>
    </location>
</feature>
<dbReference type="FunFam" id="3.30.70.1230:FF:000056">
    <property type="entry name" value="Putative adenylate cyclase"/>
    <property type="match status" value="1"/>
</dbReference>
<dbReference type="InterPro" id="IPR001054">
    <property type="entry name" value="A/G_cyclase"/>
</dbReference>
<keyword evidence="3" id="KW-1133">Transmembrane helix</keyword>
<dbReference type="PANTHER" id="PTHR43081:SF1">
    <property type="entry name" value="ADENYLATE CYCLASE, TERMINAL-DIFFERENTIATION SPECIFIC"/>
    <property type="match status" value="1"/>
</dbReference>
<dbReference type="SUPFAM" id="SSF55073">
    <property type="entry name" value="Nucleotide cyclase"/>
    <property type="match status" value="1"/>
</dbReference>